<dbReference type="AlphaFoldDB" id="A0AA45KHN3"/>
<protein>
    <submittedName>
        <fullName evidence="1">Uncharacterized protein</fullName>
    </submittedName>
</protein>
<keyword evidence="2" id="KW-1185">Reference proteome</keyword>
<evidence type="ECO:0000313" key="1">
    <source>
        <dbReference type="EMBL" id="QSE77513.1"/>
    </source>
</evidence>
<name>A0AA45KHN3_9LACT</name>
<gene>
    <name evidence="1" type="ORF">JW886_04520</name>
</gene>
<reference evidence="1 2" key="1">
    <citation type="submission" date="2021-02" db="EMBL/GenBank/DDBJ databases">
        <title>Complete genome sequence of Lactococcus lactis strain K_LL004.</title>
        <authorList>
            <person name="Kim H.B."/>
        </authorList>
    </citation>
    <scope>NUCLEOTIDE SEQUENCE [LARGE SCALE GENOMIC DNA]</scope>
    <source>
        <strain evidence="1 2">K_LL004</strain>
    </source>
</reference>
<dbReference type="RefSeq" id="WP_205272649.1">
    <property type="nucleotide sequence ID" value="NZ_CP070381.1"/>
</dbReference>
<accession>A0AA45KHN3</accession>
<dbReference type="EMBL" id="CP070872">
    <property type="protein sequence ID" value="QSE77513.1"/>
    <property type="molecule type" value="Genomic_DNA"/>
</dbReference>
<dbReference type="KEGG" id="lti:JW886_04520"/>
<dbReference type="Proteomes" id="UP000663608">
    <property type="component" value="Chromosome"/>
</dbReference>
<sequence length="179" mass="20095">MIFNLKKLLIFSVILLIIPSLLGIMASSKNIAHVSQEDNKLLIKYSEKEFTQVEYAQIRNGDYSSLEGNWISRDKHNSTRLAVNQGVLIFNNVRYVLSLAEGQTGAAPTLKCRSEKGYQNTAKLSFYPEGIVIPVRLKDGTVDYSGAHDPTNRGTDRLLLSQTILSEEGLKENVCYRKK</sequence>
<organism evidence="1 2">
    <name type="scientific">Lactococcus taiwanensis</name>
    <dbReference type="NCBI Taxonomy" id="1151742"/>
    <lineage>
        <taxon>Bacteria</taxon>
        <taxon>Bacillati</taxon>
        <taxon>Bacillota</taxon>
        <taxon>Bacilli</taxon>
        <taxon>Lactobacillales</taxon>
        <taxon>Streptococcaceae</taxon>
        <taxon>Lactococcus</taxon>
    </lineage>
</organism>
<proteinExistence type="predicted"/>
<evidence type="ECO:0000313" key="2">
    <source>
        <dbReference type="Proteomes" id="UP000663608"/>
    </source>
</evidence>